<accession>A0A914CS86</accession>
<evidence type="ECO:0000313" key="1">
    <source>
        <dbReference type="Proteomes" id="UP000887540"/>
    </source>
</evidence>
<dbReference type="AlphaFoldDB" id="A0A914CS86"/>
<sequence length="360" mass="42479">MHQGDHQRPPLSKIRPCEGDDISLTERSQRYKLNAAQKFMDLIAGYMAPHEGKEFLRKTCQKMFPDAFPKPRSEKFGFIMESLAERWLESENKVEARIVLSVVTPHVTFGEMLNYIPDLSDHQFRMSRKVARHITRTDEDQEHHRESYHKDRVDLFIRFITDPIIMIGLHYSRVRTRLSTKETIEILNVLRLHRKSEVIRLYYKFLKESNLENMKLSRSTLFRILDACAAKERKSVKCLDSYVALGMEIPEIVIIAEQEYHDVKKAIANIEAFRRHQLRAARSERHRIDLINNLVEDEAFVLMDWIQKWLPAFSRETQAQYFGKKQISWHCTDVSTVLDGKKVHHSFIHVMEEDSQVITE</sequence>
<protein>
    <submittedName>
        <fullName evidence="2">Uncharacterized protein</fullName>
    </submittedName>
</protein>
<name>A0A914CS86_9BILA</name>
<proteinExistence type="predicted"/>
<reference evidence="2" key="1">
    <citation type="submission" date="2022-11" db="UniProtKB">
        <authorList>
            <consortium name="WormBaseParasite"/>
        </authorList>
    </citation>
    <scope>IDENTIFICATION</scope>
</reference>
<organism evidence="1 2">
    <name type="scientific">Acrobeloides nanus</name>
    <dbReference type="NCBI Taxonomy" id="290746"/>
    <lineage>
        <taxon>Eukaryota</taxon>
        <taxon>Metazoa</taxon>
        <taxon>Ecdysozoa</taxon>
        <taxon>Nematoda</taxon>
        <taxon>Chromadorea</taxon>
        <taxon>Rhabditida</taxon>
        <taxon>Tylenchina</taxon>
        <taxon>Cephalobomorpha</taxon>
        <taxon>Cephaloboidea</taxon>
        <taxon>Cephalobidae</taxon>
        <taxon>Acrobeloides</taxon>
    </lineage>
</organism>
<dbReference type="Proteomes" id="UP000887540">
    <property type="component" value="Unplaced"/>
</dbReference>
<keyword evidence="1" id="KW-1185">Reference proteome</keyword>
<dbReference type="WBParaSite" id="ACRNAN_scaffold13415.g19289.t1">
    <property type="protein sequence ID" value="ACRNAN_scaffold13415.g19289.t1"/>
    <property type="gene ID" value="ACRNAN_scaffold13415.g19289"/>
</dbReference>
<evidence type="ECO:0000313" key="2">
    <source>
        <dbReference type="WBParaSite" id="ACRNAN_scaffold13415.g19289.t1"/>
    </source>
</evidence>